<keyword evidence="1 4" id="KW-0808">Transferase</keyword>
<dbReference type="InterPro" id="IPR050832">
    <property type="entry name" value="Bact_Acetyltransf"/>
</dbReference>
<dbReference type="Gene3D" id="3.40.630.30">
    <property type="match status" value="2"/>
</dbReference>
<evidence type="ECO:0000256" key="1">
    <source>
        <dbReference type="ARBA" id="ARBA00022679"/>
    </source>
</evidence>
<evidence type="ECO:0000313" key="4">
    <source>
        <dbReference type="EMBL" id="NYH87689.1"/>
    </source>
</evidence>
<keyword evidence="5" id="KW-1185">Reference proteome</keyword>
<gene>
    <name evidence="4" type="ORF">F4554_000327</name>
</gene>
<dbReference type="Pfam" id="PF00583">
    <property type="entry name" value="Acetyltransf_1"/>
    <property type="match status" value="1"/>
</dbReference>
<sequence>MATSAQKEGPRDMYRRLGYGKLTSGESLELAAVDAPDPDWTGRLRLFLRHKGDPYAGHIERALDQPLDDLRTHFYVGCVDGEPITHVMVAGARGFGVLGHVYTVPEWRRRGAFGQLMATQMEDVRALGFTRLTLSTGYGSMPYEVYSSFGFRSAVPESGQMCWFAEPGSEPAAAPAPAGDTSIRRARWDDWGALCFVLAHAPHAGEPAPRSSALGIDECGSAEGSFLRLLGQLDLAGAQSYVAESSAGGVVGWCHLVPSPLTLGGAWLLDLHVLPGFEGLLGDLLGRVDWPQRPVVFPTSADADVYESAMTAVGFTKSAVLPAGDHGGSTRRLTLWWRTG</sequence>
<dbReference type="EMBL" id="JACBZH010000001">
    <property type="protein sequence ID" value="NYH87689.1"/>
    <property type="molecule type" value="Genomic_DNA"/>
</dbReference>
<proteinExistence type="predicted"/>
<name>A0A852ZDB3_9ACTN</name>
<dbReference type="Proteomes" id="UP000579605">
    <property type="component" value="Unassembled WGS sequence"/>
</dbReference>
<dbReference type="PROSITE" id="PS51186">
    <property type="entry name" value="GNAT"/>
    <property type="match status" value="1"/>
</dbReference>
<dbReference type="GO" id="GO:0016747">
    <property type="term" value="F:acyltransferase activity, transferring groups other than amino-acyl groups"/>
    <property type="evidence" value="ECO:0007669"/>
    <property type="project" value="InterPro"/>
</dbReference>
<evidence type="ECO:0000259" key="3">
    <source>
        <dbReference type="PROSITE" id="PS51186"/>
    </source>
</evidence>
<organism evidence="4 5">
    <name type="scientific">Actinopolymorpha rutila</name>
    <dbReference type="NCBI Taxonomy" id="446787"/>
    <lineage>
        <taxon>Bacteria</taxon>
        <taxon>Bacillati</taxon>
        <taxon>Actinomycetota</taxon>
        <taxon>Actinomycetes</taxon>
        <taxon>Propionibacteriales</taxon>
        <taxon>Actinopolymorphaceae</taxon>
        <taxon>Actinopolymorpha</taxon>
    </lineage>
</organism>
<dbReference type="InterPro" id="IPR000182">
    <property type="entry name" value="GNAT_dom"/>
</dbReference>
<dbReference type="SUPFAM" id="SSF55729">
    <property type="entry name" value="Acyl-CoA N-acyltransferases (Nat)"/>
    <property type="match status" value="2"/>
</dbReference>
<dbReference type="RefSeq" id="WP_179785710.1">
    <property type="nucleotide sequence ID" value="NZ_BAAARR010000034.1"/>
</dbReference>
<feature type="domain" description="N-acetyltransferase" evidence="3">
    <location>
        <begin position="30"/>
        <end position="166"/>
    </location>
</feature>
<comment type="caution">
    <text evidence="4">The sequence shown here is derived from an EMBL/GenBank/DDBJ whole genome shotgun (WGS) entry which is preliminary data.</text>
</comment>
<dbReference type="CDD" id="cd04301">
    <property type="entry name" value="NAT_SF"/>
    <property type="match status" value="1"/>
</dbReference>
<dbReference type="InterPro" id="IPR016181">
    <property type="entry name" value="Acyl_CoA_acyltransferase"/>
</dbReference>
<accession>A0A852ZDB3</accession>
<reference evidence="4 5" key="1">
    <citation type="submission" date="2020-07" db="EMBL/GenBank/DDBJ databases">
        <title>Sequencing the genomes of 1000 actinobacteria strains.</title>
        <authorList>
            <person name="Klenk H.-P."/>
        </authorList>
    </citation>
    <scope>NUCLEOTIDE SEQUENCE [LARGE SCALE GENOMIC DNA]</scope>
    <source>
        <strain evidence="4 5">DSM 18448</strain>
    </source>
</reference>
<evidence type="ECO:0000256" key="2">
    <source>
        <dbReference type="ARBA" id="ARBA00023315"/>
    </source>
</evidence>
<dbReference type="PANTHER" id="PTHR43877">
    <property type="entry name" value="AMINOALKYLPHOSPHONATE N-ACETYLTRANSFERASE-RELATED-RELATED"/>
    <property type="match status" value="1"/>
</dbReference>
<dbReference type="AlphaFoldDB" id="A0A852ZDB3"/>
<protein>
    <submittedName>
        <fullName evidence="4">GNAT superfamily N-acetyltransferase</fullName>
    </submittedName>
</protein>
<evidence type="ECO:0000313" key="5">
    <source>
        <dbReference type="Proteomes" id="UP000579605"/>
    </source>
</evidence>
<keyword evidence="2" id="KW-0012">Acyltransferase</keyword>